<reference evidence="1 2" key="1">
    <citation type="submission" date="2022-10" db="EMBL/GenBank/DDBJ databases">
        <title>Defluviimonas sp. nov., isolated from ocean surface sediments.</title>
        <authorList>
            <person name="He W."/>
            <person name="Wang L."/>
            <person name="Zhang D.-F."/>
        </authorList>
    </citation>
    <scope>NUCLEOTIDE SEQUENCE [LARGE SCALE GENOMIC DNA]</scope>
    <source>
        <strain evidence="1 2">WL0050</strain>
    </source>
</reference>
<accession>A0ABT2ZUL5</accession>
<gene>
    <name evidence="1" type="ORF">OEZ71_19025</name>
</gene>
<proteinExistence type="predicted"/>
<comment type="caution">
    <text evidence="1">The sequence shown here is derived from an EMBL/GenBank/DDBJ whole genome shotgun (WGS) entry which is preliminary data.</text>
</comment>
<evidence type="ECO:0000313" key="2">
    <source>
        <dbReference type="Proteomes" id="UP001652564"/>
    </source>
</evidence>
<dbReference type="Proteomes" id="UP001652564">
    <property type="component" value="Unassembled WGS sequence"/>
</dbReference>
<sequence length="215" mass="25384">MDQAWSRVLFAATWCGTLLIFSIILTFSNFDAYGEEFNDPAARLAESLEGMGYSHVEIEECRVKFSRKLDVACPTNRAISYRRDFNLANLLVDEISEVTEQRNNEKKYYEFQIPPTSEYARYTRALSFFTTEVKVRYPQIIWPFIFDESTNEISDFFYEIFPKESDLNWWVLETCFGKAPDFDIIFRMSYSDKATLDEFRGRLIEYSDSQDCDRN</sequence>
<protein>
    <submittedName>
        <fullName evidence="1">Uncharacterized protein</fullName>
    </submittedName>
</protein>
<dbReference type="EMBL" id="JAOWKZ010000005">
    <property type="protein sequence ID" value="MCV2874396.1"/>
    <property type="molecule type" value="Genomic_DNA"/>
</dbReference>
<name>A0ABT2ZUL5_9RHOB</name>
<keyword evidence="2" id="KW-1185">Reference proteome</keyword>
<organism evidence="1 2">
    <name type="scientific">Albidovulum litorale</name>
    <dbReference type="NCBI Taxonomy" id="2984134"/>
    <lineage>
        <taxon>Bacteria</taxon>
        <taxon>Pseudomonadati</taxon>
        <taxon>Pseudomonadota</taxon>
        <taxon>Alphaproteobacteria</taxon>
        <taxon>Rhodobacterales</taxon>
        <taxon>Paracoccaceae</taxon>
        <taxon>Albidovulum</taxon>
    </lineage>
</organism>
<evidence type="ECO:0000313" key="1">
    <source>
        <dbReference type="EMBL" id="MCV2874396.1"/>
    </source>
</evidence>
<dbReference type="RefSeq" id="WP_263741673.1">
    <property type="nucleotide sequence ID" value="NZ_JAOWKZ010000005.1"/>
</dbReference>